<accession>A0A2K1ITU7</accession>
<dbReference type="EMBL" id="ABEU02000020">
    <property type="protein sequence ID" value="PNR32704.1"/>
    <property type="molecule type" value="Genomic_DNA"/>
</dbReference>
<name>A0A2K1ITU7_PHYPA</name>
<organism evidence="1">
    <name type="scientific">Physcomitrium patens</name>
    <name type="common">Spreading-leaved earth moss</name>
    <name type="synonym">Physcomitrella patens</name>
    <dbReference type="NCBI Taxonomy" id="3218"/>
    <lineage>
        <taxon>Eukaryota</taxon>
        <taxon>Viridiplantae</taxon>
        <taxon>Streptophyta</taxon>
        <taxon>Embryophyta</taxon>
        <taxon>Bryophyta</taxon>
        <taxon>Bryophytina</taxon>
        <taxon>Bryopsida</taxon>
        <taxon>Funariidae</taxon>
        <taxon>Funariales</taxon>
        <taxon>Funariaceae</taxon>
        <taxon>Physcomitrium</taxon>
    </lineage>
</organism>
<dbReference type="InParanoid" id="A0A2K1ITU7"/>
<evidence type="ECO:0000313" key="2">
    <source>
        <dbReference type="EnsemblPlants" id="PAC:32946675.CDS.1"/>
    </source>
</evidence>
<dbReference type="EnsemblPlants" id="Pp3c20_3170V3.1">
    <property type="protein sequence ID" value="PAC:32946675.CDS.1"/>
    <property type="gene ID" value="Pp3c20_3170"/>
</dbReference>
<dbReference type="PaxDb" id="3218-PP1S152_189V6.1"/>
<evidence type="ECO:0000313" key="1">
    <source>
        <dbReference type="EMBL" id="PNR32704.1"/>
    </source>
</evidence>
<reference evidence="1 3" key="1">
    <citation type="journal article" date="2008" name="Science">
        <title>The Physcomitrella genome reveals evolutionary insights into the conquest of land by plants.</title>
        <authorList>
            <person name="Rensing S."/>
            <person name="Lang D."/>
            <person name="Zimmer A."/>
            <person name="Terry A."/>
            <person name="Salamov A."/>
            <person name="Shapiro H."/>
            <person name="Nishiyama T."/>
            <person name="Perroud P.-F."/>
            <person name="Lindquist E."/>
            <person name="Kamisugi Y."/>
            <person name="Tanahashi T."/>
            <person name="Sakakibara K."/>
            <person name="Fujita T."/>
            <person name="Oishi K."/>
            <person name="Shin-I T."/>
            <person name="Kuroki Y."/>
            <person name="Toyoda A."/>
            <person name="Suzuki Y."/>
            <person name="Hashimoto A."/>
            <person name="Yamaguchi K."/>
            <person name="Sugano A."/>
            <person name="Kohara Y."/>
            <person name="Fujiyama A."/>
            <person name="Anterola A."/>
            <person name="Aoki S."/>
            <person name="Ashton N."/>
            <person name="Barbazuk W.B."/>
            <person name="Barker E."/>
            <person name="Bennetzen J."/>
            <person name="Bezanilla M."/>
            <person name="Blankenship R."/>
            <person name="Cho S.H."/>
            <person name="Dutcher S."/>
            <person name="Estelle M."/>
            <person name="Fawcett J.A."/>
            <person name="Gundlach H."/>
            <person name="Hanada K."/>
            <person name="Heyl A."/>
            <person name="Hicks K.A."/>
            <person name="Hugh J."/>
            <person name="Lohr M."/>
            <person name="Mayer K."/>
            <person name="Melkozernov A."/>
            <person name="Murata T."/>
            <person name="Nelson D."/>
            <person name="Pils B."/>
            <person name="Prigge M."/>
            <person name="Reiss B."/>
            <person name="Renner T."/>
            <person name="Rombauts S."/>
            <person name="Rushton P."/>
            <person name="Sanderfoot A."/>
            <person name="Schween G."/>
            <person name="Shiu S.-H."/>
            <person name="Stueber K."/>
            <person name="Theodoulou F.L."/>
            <person name="Tu H."/>
            <person name="Van de Peer Y."/>
            <person name="Verrier P.J."/>
            <person name="Waters E."/>
            <person name="Wood A."/>
            <person name="Yang L."/>
            <person name="Cove D."/>
            <person name="Cuming A."/>
            <person name="Hasebe M."/>
            <person name="Lucas S."/>
            <person name="Mishler D.B."/>
            <person name="Reski R."/>
            <person name="Grigoriev I."/>
            <person name="Quatrano R.S."/>
            <person name="Boore J.L."/>
        </authorList>
    </citation>
    <scope>NUCLEOTIDE SEQUENCE [LARGE SCALE GENOMIC DNA]</scope>
    <source>
        <strain evidence="2 3">cv. Gransden 2004</strain>
    </source>
</reference>
<keyword evidence="3" id="KW-1185">Reference proteome</keyword>
<reference evidence="2" key="3">
    <citation type="submission" date="2020-12" db="UniProtKB">
        <authorList>
            <consortium name="EnsemblPlants"/>
        </authorList>
    </citation>
    <scope>IDENTIFICATION</scope>
</reference>
<dbReference type="Proteomes" id="UP000006727">
    <property type="component" value="Chromosome 20"/>
</dbReference>
<reference evidence="1 3" key="2">
    <citation type="journal article" date="2018" name="Plant J.">
        <title>The Physcomitrella patens chromosome-scale assembly reveals moss genome structure and evolution.</title>
        <authorList>
            <person name="Lang D."/>
            <person name="Ullrich K.K."/>
            <person name="Murat F."/>
            <person name="Fuchs J."/>
            <person name="Jenkins J."/>
            <person name="Haas F.B."/>
            <person name="Piednoel M."/>
            <person name="Gundlach H."/>
            <person name="Van Bel M."/>
            <person name="Meyberg R."/>
            <person name="Vives C."/>
            <person name="Morata J."/>
            <person name="Symeonidi A."/>
            <person name="Hiss M."/>
            <person name="Muchero W."/>
            <person name="Kamisugi Y."/>
            <person name="Saleh O."/>
            <person name="Blanc G."/>
            <person name="Decker E.L."/>
            <person name="van Gessel N."/>
            <person name="Grimwood J."/>
            <person name="Hayes R.D."/>
            <person name="Graham S.W."/>
            <person name="Gunter L.E."/>
            <person name="McDaniel S.F."/>
            <person name="Hoernstein S.N.W."/>
            <person name="Larsson A."/>
            <person name="Li F.W."/>
            <person name="Perroud P.F."/>
            <person name="Phillips J."/>
            <person name="Ranjan P."/>
            <person name="Rokshar D.S."/>
            <person name="Rothfels C.J."/>
            <person name="Schneider L."/>
            <person name="Shu S."/>
            <person name="Stevenson D.W."/>
            <person name="Thummler F."/>
            <person name="Tillich M."/>
            <person name="Villarreal Aguilar J.C."/>
            <person name="Widiez T."/>
            <person name="Wong G.K."/>
            <person name="Wymore A."/>
            <person name="Zhang Y."/>
            <person name="Zimmer A.D."/>
            <person name="Quatrano R.S."/>
            <person name="Mayer K.F.X."/>
            <person name="Goodstein D."/>
            <person name="Casacuberta J.M."/>
            <person name="Vandepoele K."/>
            <person name="Reski R."/>
            <person name="Cuming A.C."/>
            <person name="Tuskan G.A."/>
            <person name="Maumus F."/>
            <person name="Salse J."/>
            <person name="Schmutz J."/>
            <person name="Rensing S.A."/>
        </authorList>
    </citation>
    <scope>NUCLEOTIDE SEQUENCE [LARGE SCALE GENOMIC DNA]</scope>
    <source>
        <strain evidence="2 3">cv. Gransden 2004</strain>
    </source>
</reference>
<gene>
    <name evidence="1" type="ORF">PHYPA_024646</name>
</gene>
<protein>
    <submittedName>
        <fullName evidence="1 2">Uncharacterized protein</fullName>
    </submittedName>
</protein>
<sequence length="103" mass="11141">MEQILVLLCPVATPFHRTVLPCDPCCCCCCYCSPRGSANECTPPLANTNETQGELRCESRFCRVLLGGRTHVSKHLDRGGLTCPFNAAFGGTIPRLCVALLVL</sequence>
<dbReference type="Gramene" id="Pp3c20_3170V3.1">
    <property type="protein sequence ID" value="PAC:32946675.CDS.1"/>
    <property type="gene ID" value="Pp3c20_3170"/>
</dbReference>
<dbReference type="AlphaFoldDB" id="A0A2K1ITU7"/>
<proteinExistence type="predicted"/>
<evidence type="ECO:0000313" key="3">
    <source>
        <dbReference type="Proteomes" id="UP000006727"/>
    </source>
</evidence>